<feature type="transmembrane region" description="Helical" evidence="5">
    <location>
        <begin position="83"/>
        <end position="99"/>
    </location>
</feature>
<organism evidence="7 8">
    <name type="scientific">Cronartium quercuum f. sp. fusiforme G11</name>
    <dbReference type="NCBI Taxonomy" id="708437"/>
    <lineage>
        <taxon>Eukaryota</taxon>
        <taxon>Fungi</taxon>
        <taxon>Dikarya</taxon>
        <taxon>Basidiomycota</taxon>
        <taxon>Pucciniomycotina</taxon>
        <taxon>Pucciniomycetes</taxon>
        <taxon>Pucciniales</taxon>
        <taxon>Coleosporiaceae</taxon>
        <taxon>Cronartium</taxon>
    </lineage>
</organism>
<evidence type="ECO:0000313" key="8">
    <source>
        <dbReference type="Proteomes" id="UP000886653"/>
    </source>
</evidence>
<evidence type="ECO:0000256" key="3">
    <source>
        <dbReference type="ARBA" id="ARBA00022989"/>
    </source>
</evidence>
<evidence type="ECO:0000259" key="6">
    <source>
        <dbReference type="Pfam" id="PF00916"/>
    </source>
</evidence>
<evidence type="ECO:0000256" key="5">
    <source>
        <dbReference type="SAM" id="Phobius"/>
    </source>
</evidence>
<reference evidence="7" key="1">
    <citation type="submission" date="2013-11" db="EMBL/GenBank/DDBJ databases">
        <title>Genome sequence of the fusiform rust pathogen reveals effectors for host alternation and coevolution with pine.</title>
        <authorList>
            <consortium name="DOE Joint Genome Institute"/>
            <person name="Smith K."/>
            <person name="Pendleton A."/>
            <person name="Kubisiak T."/>
            <person name="Anderson C."/>
            <person name="Salamov A."/>
            <person name="Aerts A."/>
            <person name="Riley R."/>
            <person name="Clum A."/>
            <person name="Lindquist E."/>
            <person name="Ence D."/>
            <person name="Campbell M."/>
            <person name="Kronenberg Z."/>
            <person name="Feau N."/>
            <person name="Dhillon B."/>
            <person name="Hamelin R."/>
            <person name="Burleigh J."/>
            <person name="Smith J."/>
            <person name="Yandell M."/>
            <person name="Nelson C."/>
            <person name="Grigoriev I."/>
            <person name="Davis J."/>
        </authorList>
    </citation>
    <scope>NUCLEOTIDE SEQUENCE</scope>
    <source>
        <strain evidence="7">G11</strain>
    </source>
</reference>
<comment type="subcellular location">
    <subcellularLocation>
        <location evidence="1">Membrane</location>
        <topology evidence="1">Multi-pass membrane protein</topology>
    </subcellularLocation>
</comment>
<feature type="transmembrane region" description="Helical" evidence="5">
    <location>
        <begin position="334"/>
        <end position="354"/>
    </location>
</feature>
<keyword evidence="8" id="KW-1185">Reference proteome</keyword>
<dbReference type="InterPro" id="IPR011547">
    <property type="entry name" value="SLC26A/SulP_dom"/>
</dbReference>
<feature type="transmembrane region" description="Helical" evidence="5">
    <location>
        <begin position="111"/>
        <end position="130"/>
    </location>
</feature>
<evidence type="ECO:0000256" key="2">
    <source>
        <dbReference type="ARBA" id="ARBA00022692"/>
    </source>
</evidence>
<feature type="transmembrane region" description="Helical" evidence="5">
    <location>
        <begin position="282"/>
        <end position="302"/>
    </location>
</feature>
<keyword evidence="2 5" id="KW-0812">Transmembrane</keyword>
<proteinExistence type="predicted"/>
<evidence type="ECO:0000256" key="1">
    <source>
        <dbReference type="ARBA" id="ARBA00004141"/>
    </source>
</evidence>
<feature type="transmembrane region" description="Helical" evidence="5">
    <location>
        <begin position="405"/>
        <end position="427"/>
    </location>
</feature>
<dbReference type="OrthoDB" id="288203at2759"/>
<dbReference type="NCBIfam" id="TIGR00815">
    <property type="entry name" value="sulP"/>
    <property type="match status" value="1"/>
</dbReference>
<dbReference type="AlphaFoldDB" id="A0A9P6NEE8"/>
<keyword evidence="3 5" id="KW-1133">Transmembrane helix</keyword>
<name>A0A9P6NEE8_9BASI</name>
<dbReference type="GO" id="GO:0055085">
    <property type="term" value="P:transmembrane transport"/>
    <property type="evidence" value="ECO:0007669"/>
    <property type="project" value="InterPro"/>
</dbReference>
<dbReference type="InterPro" id="IPR001902">
    <property type="entry name" value="SLC26A/SulP_fam"/>
</dbReference>
<accession>A0A9P6NEE8</accession>
<feature type="domain" description="SLC26A/SulP transporter" evidence="6">
    <location>
        <begin position="85"/>
        <end position="474"/>
    </location>
</feature>
<dbReference type="Pfam" id="PF00916">
    <property type="entry name" value="Sulfate_transp"/>
    <property type="match status" value="1"/>
</dbReference>
<feature type="transmembrane region" description="Helical" evidence="5">
    <location>
        <begin position="460"/>
        <end position="481"/>
    </location>
</feature>
<feature type="transmembrane region" description="Helical" evidence="5">
    <location>
        <begin position="374"/>
        <end position="393"/>
    </location>
</feature>
<sequence>MNPHLITPLKHLRQLILGIPLDGQPESRANRLQTLRSFEPELEAFIEPVSPSSLPRLSTQIVINWAKSFFPFTNWLFKYRPEWIVGDLVAGLTVGMVVIPQGMAYAKLAELPVEFGLYGSFMAVSIYWLFATSKDITIGPVAVMSQLTGTIVSKAAVTLPEVPAHVVASSLAFVSGCILFALGFLRLGFVVDFIPAPAIAAFMTSSAINIIAGQIPTMLGISRRLDTRGPTYMVIIHTIQELPHASIEAIIGLTSLATLCGLKFILPRLSGRGAMRPKVMEVLVCLRSILVLLFYTLLAYLLTLQHPSSPPIAILGHISPGLTVIGPPQLDSKIISTFASSLPAVLIVLVIEHIAIAKSFARINHYTISPSQELIAIGISNIFGPFVGAYPVTGSFSRTALKSKAGVRTPLAGIITGSLVLLAIYALTGVFYYIPNAVISSVIIHAVTDLIVWPPTAYRTFWRVSITDGLLFLAGVCVAIFTNIEIGIYTTVLASLARLLFRFLPPPFLLRRHLQTSLTCAFQF</sequence>
<protein>
    <recommendedName>
        <fullName evidence="6">SLC26A/SulP transporter domain-containing protein</fullName>
    </recommendedName>
</protein>
<feature type="transmembrane region" description="Helical" evidence="5">
    <location>
        <begin position="199"/>
        <end position="222"/>
    </location>
</feature>
<keyword evidence="4 5" id="KW-0472">Membrane</keyword>
<comment type="caution">
    <text evidence="7">The sequence shown here is derived from an EMBL/GenBank/DDBJ whole genome shotgun (WGS) entry which is preliminary data.</text>
</comment>
<dbReference type="PANTHER" id="PTHR11814">
    <property type="entry name" value="SULFATE TRANSPORTER"/>
    <property type="match status" value="1"/>
</dbReference>
<dbReference type="GO" id="GO:0016020">
    <property type="term" value="C:membrane"/>
    <property type="evidence" value="ECO:0007669"/>
    <property type="project" value="UniProtKB-SubCell"/>
</dbReference>
<feature type="transmembrane region" description="Helical" evidence="5">
    <location>
        <begin position="166"/>
        <end position="187"/>
    </location>
</feature>
<gene>
    <name evidence="7" type="ORF">CROQUDRAFT_45986</name>
</gene>
<dbReference type="Proteomes" id="UP000886653">
    <property type="component" value="Unassembled WGS sequence"/>
</dbReference>
<evidence type="ECO:0000256" key="4">
    <source>
        <dbReference type="ARBA" id="ARBA00023136"/>
    </source>
</evidence>
<evidence type="ECO:0000313" key="7">
    <source>
        <dbReference type="EMBL" id="KAG0145275.1"/>
    </source>
</evidence>
<dbReference type="EMBL" id="MU167279">
    <property type="protein sequence ID" value="KAG0145275.1"/>
    <property type="molecule type" value="Genomic_DNA"/>
</dbReference>